<protein>
    <recommendedName>
        <fullName evidence="2">FAD/NAD(P)-binding domain-containing protein</fullName>
    </recommendedName>
</protein>
<name>A0A6C0K5E1_9ZZZZ</name>
<sequence length="351" mass="38088">MPDSTITLVGFGISGQILLSYILSIVSPHRITIIDPDFVGGDLAREYGAIQSNTTIETKVRSIESLVSTIGTITSWSNTISSLKGKGSSDSTVNLSNLASDIRITGIEMAKKVKCIYDIVSAATWDPEENRWGLTLGNGSTHTTQVVCFCTGMLPRKEDYGVPIIPLSVALDPARLGRMVLPGQRIVVIGSSHSATLACKYIHAIPDTSVYCIYRGSKPFKYARDSEYGGIKQESATIADGILKGDYPRLRLCSSAQLSDVCKIMRSADWIVQATGFRENFPVVMAPVREILWDSKSGTAPGVPQAYAFGACAPDTTELNGIEYSDISVASFVDQIYLRWPLLKTCIQNLL</sequence>
<accession>A0A6C0K5E1</accession>
<proteinExistence type="predicted"/>
<reference evidence="1" key="1">
    <citation type="journal article" date="2020" name="Nature">
        <title>Giant virus diversity and host interactions through global metagenomics.</title>
        <authorList>
            <person name="Schulz F."/>
            <person name="Roux S."/>
            <person name="Paez-Espino D."/>
            <person name="Jungbluth S."/>
            <person name="Walsh D.A."/>
            <person name="Denef V.J."/>
            <person name="McMahon K.D."/>
            <person name="Konstantinidis K.T."/>
            <person name="Eloe-Fadrosh E.A."/>
            <person name="Kyrpides N.C."/>
            <person name="Woyke T."/>
        </authorList>
    </citation>
    <scope>NUCLEOTIDE SEQUENCE</scope>
    <source>
        <strain evidence="1">GVMAG-S-1101171-110</strain>
    </source>
</reference>
<dbReference type="PANTHER" id="PTHR38688">
    <property type="entry name" value="PYR_REDOX_2 DOMAIN-CONTAINING PROTEIN"/>
    <property type="match status" value="1"/>
</dbReference>
<dbReference type="SUPFAM" id="SSF51905">
    <property type="entry name" value="FAD/NAD(P)-binding domain"/>
    <property type="match status" value="1"/>
</dbReference>
<dbReference type="AlphaFoldDB" id="A0A6C0K5E1"/>
<dbReference type="PANTHER" id="PTHR38688:SF1">
    <property type="entry name" value="FAD_NAD(P)-BINDING DOMAIN-CONTAINING PROTEIN"/>
    <property type="match status" value="1"/>
</dbReference>
<dbReference type="Gene3D" id="3.50.50.60">
    <property type="entry name" value="FAD/NAD(P)-binding domain"/>
    <property type="match status" value="1"/>
</dbReference>
<evidence type="ECO:0008006" key="2">
    <source>
        <dbReference type="Google" id="ProtNLM"/>
    </source>
</evidence>
<dbReference type="EMBL" id="MN740798">
    <property type="protein sequence ID" value="QHU12306.1"/>
    <property type="molecule type" value="Genomic_DNA"/>
</dbReference>
<dbReference type="InterPro" id="IPR036188">
    <property type="entry name" value="FAD/NAD-bd_sf"/>
</dbReference>
<organism evidence="1">
    <name type="scientific">viral metagenome</name>
    <dbReference type="NCBI Taxonomy" id="1070528"/>
    <lineage>
        <taxon>unclassified sequences</taxon>
        <taxon>metagenomes</taxon>
        <taxon>organismal metagenomes</taxon>
    </lineage>
</organism>
<dbReference type="InterPro" id="IPR053275">
    <property type="entry name" value="Agnestin_monoxygenase"/>
</dbReference>
<evidence type="ECO:0000313" key="1">
    <source>
        <dbReference type="EMBL" id="QHU12306.1"/>
    </source>
</evidence>